<dbReference type="GO" id="GO:0005524">
    <property type="term" value="F:ATP binding"/>
    <property type="evidence" value="ECO:0007669"/>
    <property type="project" value="UniProtKB-KW"/>
</dbReference>
<dbReference type="GO" id="GO:0004788">
    <property type="term" value="F:thiamine diphosphokinase activity"/>
    <property type="evidence" value="ECO:0007669"/>
    <property type="project" value="UniProtKB-UniRule"/>
</dbReference>
<dbReference type="Pfam" id="PF04265">
    <property type="entry name" value="TPK_B1_binding"/>
    <property type="match status" value="1"/>
</dbReference>
<keyword evidence="3" id="KW-0418">Kinase</keyword>
<sequence length="211" mass="23937">MINIALFCGGDLDYFTDDFDYFVGVDRGSLVLIENHLPLDLAIGDFDSVSADERNLIGSKAKEFITAPAEKNDTDTEFALKTIFNRFSDTAQVTLFGAFGGRVDHTLANIFLPSDPELYPYMQNIKIQDCQNELHFFPAGRHQVEQKSGMSYISFMTADASRIEIMDAKYELSEKNYFLKKIYSSNEFVGKPIHFKVYSGYAIVIQTKDRI</sequence>
<evidence type="ECO:0000256" key="2">
    <source>
        <dbReference type="ARBA" id="ARBA00022741"/>
    </source>
</evidence>
<dbReference type="RefSeq" id="WP_003079442.1">
    <property type="nucleotide sequence ID" value="NZ_AEUW02000001.1"/>
</dbReference>
<keyword evidence="4" id="KW-0067">ATP-binding</keyword>
<evidence type="ECO:0000256" key="1">
    <source>
        <dbReference type="ARBA" id="ARBA00022679"/>
    </source>
</evidence>
<dbReference type="NCBIfam" id="TIGR01378">
    <property type="entry name" value="thi_PPkinase"/>
    <property type="match status" value="1"/>
</dbReference>
<name>G5JX43_9STRE</name>
<gene>
    <name evidence="7" type="ORF">STRMA_1912</name>
</gene>
<evidence type="ECO:0000256" key="5">
    <source>
        <dbReference type="NCBIfam" id="TIGR01378"/>
    </source>
</evidence>
<keyword evidence="2" id="KW-0547">Nucleotide-binding</keyword>
<dbReference type="STRING" id="764298.STRMA_1912"/>
<dbReference type="EC" id="2.7.6.2" evidence="5"/>
<dbReference type="InterPro" id="IPR053149">
    <property type="entry name" value="TPK"/>
</dbReference>
<reference evidence="7 8" key="1">
    <citation type="journal article" date="2014" name="Int. J. Syst. Evol. Microbiol.">
        <title>Phylogenomics and the dynamic genome evolution of the genus Streptococcus.</title>
        <authorList>
            <consortium name="The Broad Institute Genome Sequencing Platform"/>
            <person name="Richards V.P."/>
            <person name="Palmer S.R."/>
            <person name="Pavinski Bitar P.D."/>
            <person name="Qin X."/>
            <person name="Weinstock G.M."/>
            <person name="Highlander S.K."/>
            <person name="Town C.D."/>
            <person name="Burne R.A."/>
            <person name="Stanhope M.J."/>
        </authorList>
    </citation>
    <scope>NUCLEOTIDE SEQUENCE [LARGE SCALE GENOMIC DNA]</scope>
    <source>
        <strain evidence="7 8">NCTC 11558</strain>
    </source>
</reference>
<dbReference type="SMART" id="SM00983">
    <property type="entry name" value="TPK_B1_binding"/>
    <property type="match status" value="1"/>
</dbReference>
<evidence type="ECO:0000256" key="4">
    <source>
        <dbReference type="ARBA" id="ARBA00022840"/>
    </source>
</evidence>
<accession>G5JX43</accession>
<dbReference type="InterPro" id="IPR036759">
    <property type="entry name" value="TPK_catalytic_sf"/>
</dbReference>
<comment type="caution">
    <text evidence="7">The sequence shown here is derived from an EMBL/GenBank/DDBJ whole genome shotgun (WGS) entry which is preliminary data.</text>
</comment>
<dbReference type="Proteomes" id="UP000003573">
    <property type="component" value="Unassembled WGS sequence"/>
</dbReference>
<dbReference type="GO" id="GO:0016301">
    <property type="term" value="F:kinase activity"/>
    <property type="evidence" value="ECO:0007669"/>
    <property type="project" value="UniProtKB-KW"/>
</dbReference>
<dbReference type="SUPFAM" id="SSF63999">
    <property type="entry name" value="Thiamin pyrophosphokinase, catalytic domain"/>
    <property type="match status" value="1"/>
</dbReference>
<evidence type="ECO:0000313" key="7">
    <source>
        <dbReference type="EMBL" id="EHJ51978.1"/>
    </source>
</evidence>
<dbReference type="GO" id="GO:0009229">
    <property type="term" value="P:thiamine diphosphate biosynthetic process"/>
    <property type="evidence" value="ECO:0007669"/>
    <property type="project" value="InterPro"/>
</dbReference>
<dbReference type="Pfam" id="PF04263">
    <property type="entry name" value="TPK_catalytic"/>
    <property type="match status" value="1"/>
</dbReference>
<dbReference type="eggNOG" id="COG1564">
    <property type="taxonomic scope" value="Bacteria"/>
</dbReference>
<dbReference type="AlphaFoldDB" id="G5JX43"/>
<organism evidence="7 8">
    <name type="scientific">Streptococcus macacae NCTC 11558</name>
    <dbReference type="NCBI Taxonomy" id="764298"/>
    <lineage>
        <taxon>Bacteria</taxon>
        <taxon>Bacillati</taxon>
        <taxon>Bacillota</taxon>
        <taxon>Bacilli</taxon>
        <taxon>Lactobacillales</taxon>
        <taxon>Streptococcaceae</taxon>
        <taxon>Streptococcus</taxon>
    </lineage>
</organism>
<dbReference type="GO" id="GO:0006772">
    <property type="term" value="P:thiamine metabolic process"/>
    <property type="evidence" value="ECO:0007669"/>
    <property type="project" value="UniProtKB-UniRule"/>
</dbReference>
<dbReference type="PANTHER" id="PTHR41299">
    <property type="entry name" value="THIAMINE PYROPHOSPHOKINASE"/>
    <property type="match status" value="1"/>
</dbReference>
<dbReference type="Gene3D" id="3.40.50.10240">
    <property type="entry name" value="Thiamin pyrophosphokinase, catalytic domain"/>
    <property type="match status" value="1"/>
</dbReference>
<dbReference type="OrthoDB" id="9804377at2"/>
<keyword evidence="8" id="KW-1185">Reference proteome</keyword>
<dbReference type="InterPro" id="IPR006282">
    <property type="entry name" value="Thi_PPkinase"/>
</dbReference>
<feature type="domain" description="Thiamin pyrophosphokinase thiamin-binding" evidence="6">
    <location>
        <begin position="140"/>
        <end position="203"/>
    </location>
</feature>
<dbReference type="InterPro" id="IPR007373">
    <property type="entry name" value="Thiamin_PyroPKinase_B1-bd"/>
</dbReference>
<dbReference type="EMBL" id="AEUW02000001">
    <property type="protein sequence ID" value="EHJ51978.1"/>
    <property type="molecule type" value="Genomic_DNA"/>
</dbReference>
<dbReference type="PANTHER" id="PTHR41299:SF1">
    <property type="entry name" value="THIAMINE PYROPHOSPHOKINASE"/>
    <property type="match status" value="1"/>
</dbReference>
<dbReference type="InterPro" id="IPR007371">
    <property type="entry name" value="TPK_catalytic"/>
</dbReference>
<dbReference type="GO" id="GO:0030975">
    <property type="term" value="F:thiamine binding"/>
    <property type="evidence" value="ECO:0007669"/>
    <property type="project" value="InterPro"/>
</dbReference>
<evidence type="ECO:0000259" key="6">
    <source>
        <dbReference type="SMART" id="SM00983"/>
    </source>
</evidence>
<evidence type="ECO:0000313" key="8">
    <source>
        <dbReference type="Proteomes" id="UP000003573"/>
    </source>
</evidence>
<dbReference type="CDD" id="cd07995">
    <property type="entry name" value="TPK"/>
    <property type="match status" value="1"/>
</dbReference>
<keyword evidence="1 7" id="KW-0808">Transferase</keyword>
<proteinExistence type="predicted"/>
<evidence type="ECO:0000256" key="3">
    <source>
        <dbReference type="ARBA" id="ARBA00022777"/>
    </source>
</evidence>
<protein>
    <recommendedName>
        <fullName evidence="5">Thiamine diphosphokinase</fullName>
        <ecNumber evidence="5">2.7.6.2</ecNumber>
    </recommendedName>
</protein>